<reference evidence="2" key="2">
    <citation type="journal article" date="2017" name="J. Anim. Genet.">
        <title>Multiple reference genome sequences of hot pepper reveal the massive evolution of plant disease resistance genes by retroduplication.</title>
        <authorList>
            <person name="Kim S."/>
            <person name="Park J."/>
            <person name="Yeom S.-I."/>
            <person name="Kim Y.-M."/>
            <person name="Seo E."/>
            <person name="Kim K.-T."/>
            <person name="Kim M.-S."/>
            <person name="Lee J.M."/>
            <person name="Cheong K."/>
            <person name="Shin H.-S."/>
            <person name="Kim S.-B."/>
            <person name="Han K."/>
            <person name="Lee J."/>
            <person name="Park M."/>
            <person name="Lee H.-A."/>
            <person name="Lee H.-Y."/>
            <person name="Lee Y."/>
            <person name="Oh S."/>
            <person name="Lee J.H."/>
            <person name="Choi E."/>
            <person name="Choi E."/>
            <person name="Lee S.E."/>
            <person name="Jeon J."/>
            <person name="Kim H."/>
            <person name="Choi G."/>
            <person name="Song H."/>
            <person name="Lee J."/>
            <person name="Lee S.-C."/>
            <person name="Kwon J.-K."/>
            <person name="Lee H.-Y."/>
            <person name="Koo N."/>
            <person name="Hong Y."/>
            <person name="Kim R.W."/>
            <person name="Kang W.-H."/>
            <person name="Huh J.H."/>
            <person name="Kang B.-C."/>
            <person name="Yang T.-J."/>
            <person name="Lee Y.-H."/>
            <person name="Bennetzen J.L."/>
            <person name="Choi D."/>
        </authorList>
    </citation>
    <scope>NUCLEOTIDE SEQUENCE [LARGE SCALE GENOMIC DNA]</scope>
    <source>
        <strain evidence="2">cv. PBC81</strain>
    </source>
</reference>
<evidence type="ECO:0000313" key="1">
    <source>
        <dbReference type="EMBL" id="PHT56241.1"/>
    </source>
</evidence>
<accession>A0A2G2XFX8</accession>
<dbReference type="Proteomes" id="UP000224567">
    <property type="component" value="Unassembled WGS sequence"/>
</dbReference>
<protein>
    <submittedName>
        <fullName evidence="1">Uncharacterized protein</fullName>
    </submittedName>
</protein>
<name>A0A2G2XFX8_CAPBA</name>
<dbReference type="OrthoDB" id="1680976at2759"/>
<dbReference type="EMBL" id="MLFT02000002">
    <property type="protein sequence ID" value="PHT56241.1"/>
    <property type="molecule type" value="Genomic_DNA"/>
</dbReference>
<gene>
    <name evidence="1" type="ORF">CQW23_04727</name>
</gene>
<dbReference type="STRING" id="33114.A0A2G2XFX8"/>
<comment type="caution">
    <text evidence="1">The sequence shown here is derived from an EMBL/GenBank/DDBJ whole genome shotgun (WGS) entry which is preliminary data.</text>
</comment>
<organism evidence="1 2">
    <name type="scientific">Capsicum baccatum</name>
    <name type="common">Peruvian pepper</name>
    <dbReference type="NCBI Taxonomy" id="33114"/>
    <lineage>
        <taxon>Eukaryota</taxon>
        <taxon>Viridiplantae</taxon>
        <taxon>Streptophyta</taxon>
        <taxon>Embryophyta</taxon>
        <taxon>Tracheophyta</taxon>
        <taxon>Spermatophyta</taxon>
        <taxon>Magnoliopsida</taxon>
        <taxon>eudicotyledons</taxon>
        <taxon>Gunneridae</taxon>
        <taxon>Pentapetalae</taxon>
        <taxon>asterids</taxon>
        <taxon>lamiids</taxon>
        <taxon>Solanales</taxon>
        <taxon>Solanaceae</taxon>
        <taxon>Solanoideae</taxon>
        <taxon>Capsiceae</taxon>
        <taxon>Capsicum</taxon>
    </lineage>
</organism>
<dbReference type="AlphaFoldDB" id="A0A2G2XFX8"/>
<keyword evidence="2" id="KW-1185">Reference proteome</keyword>
<dbReference type="PANTHER" id="PTHR31973:SF189">
    <property type="entry name" value="TRANSPOSASE, MUDR, PLANT, MULE TRANSPOSASE DOMAIN PROTEIN-RELATED"/>
    <property type="match status" value="1"/>
</dbReference>
<proteinExistence type="predicted"/>
<sequence>MHVVDTRGLDGNSLRPRWQSPSIWRKVFCLQGLIDAVKNVLPEAHHRYCEFEDQLENIKPVEEAAEQDLLDRYPPKIWCRTYLDTVCGNQIVENNFMEFFNRWIIKARYIPINGNLEEIGVKVMIRLAKKEAFVMKWKNDQFNPKSELLYNEFLQISQVCRASDHEDNGYEVTEGEDRHIVNLNENRCTCRTWDLTERNSVSTCN</sequence>
<dbReference type="PANTHER" id="PTHR31973">
    <property type="entry name" value="POLYPROTEIN, PUTATIVE-RELATED"/>
    <property type="match status" value="1"/>
</dbReference>
<evidence type="ECO:0000313" key="2">
    <source>
        <dbReference type="Proteomes" id="UP000224567"/>
    </source>
</evidence>
<reference evidence="1 2" key="1">
    <citation type="journal article" date="2017" name="Genome Biol.">
        <title>New reference genome sequences of hot pepper reveal the massive evolution of plant disease-resistance genes by retroduplication.</title>
        <authorList>
            <person name="Kim S."/>
            <person name="Park J."/>
            <person name="Yeom S.I."/>
            <person name="Kim Y.M."/>
            <person name="Seo E."/>
            <person name="Kim K.T."/>
            <person name="Kim M.S."/>
            <person name="Lee J.M."/>
            <person name="Cheong K."/>
            <person name="Shin H.S."/>
            <person name="Kim S.B."/>
            <person name="Han K."/>
            <person name="Lee J."/>
            <person name="Park M."/>
            <person name="Lee H.A."/>
            <person name="Lee H.Y."/>
            <person name="Lee Y."/>
            <person name="Oh S."/>
            <person name="Lee J.H."/>
            <person name="Choi E."/>
            <person name="Choi E."/>
            <person name="Lee S.E."/>
            <person name="Jeon J."/>
            <person name="Kim H."/>
            <person name="Choi G."/>
            <person name="Song H."/>
            <person name="Lee J."/>
            <person name="Lee S.C."/>
            <person name="Kwon J.K."/>
            <person name="Lee H.Y."/>
            <person name="Koo N."/>
            <person name="Hong Y."/>
            <person name="Kim R.W."/>
            <person name="Kang W.H."/>
            <person name="Huh J.H."/>
            <person name="Kang B.C."/>
            <person name="Yang T.J."/>
            <person name="Lee Y.H."/>
            <person name="Bennetzen J.L."/>
            <person name="Choi D."/>
        </authorList>
    </citation>
    <scope>NUCLEOTIDE SEQUENCE [LARGE SCALE GENOMIC DNA]</scope>
    <source>
        <strain evidence="2">cv. PBC81</strain>
    </source>
</reference>